<evidence type="ECO:0000313" key="2">
    <source>
        <dbReference type="Proteomes" id="UP000798662"/>
    </source>
</evidence>
<proteinExistence type="predicted"/>
<gene>
    <name evidence="1" type="ORF">I4F81_012625</name>
</gene>
<accession>A0ACC3CJR5</accession>
<evidence type="ECO:0000313" key="1">
    <source>
        <dbReference type="EMBL" id="KAK1870163.1"/>
    </source>
</evidence>
<comment type="caution">
    <text evidence="1">The sequence shown here is derived from an EMBL/GenBank/DDBJ whole genome shotgun (WGS) entry which is preliminary data.</text>
</comment>
<sequence>MTDRLAELKAGLSSDASSSEDPEDYGQVERDPDLEDPAAASSGAALDAAGKAALAKFFSETEAIGTALTKMEESITTLDTRYGDSLDEQRGGGGNGDAATTRGREEEIAALLEGTDKRSNAVRTRLKRIGDENQAFAASYAHAVGEIRVRVTQHQALTKRYMAIMQRLEATQDKHRDDVETALARRLRAANPAASDAAIADAVRTGNVAAVMDASPTLAALEPAEQHRLRAGLEDLSARNADLQKVEASIVALHQMFVDMQLLVQTQGELLDNIEYNVAETVQQTEAAHVELVQARAHQKSAGKKKCCIIVLVIAILAVVLVPLGIIYIPKAIKAGKDAADSVSSGDIFKPAGEETPPPQAVVVARAAAPPGVEVCRCQRHLLGDASGPPLAAAGRE</sequence>
<keyword evidence="2" id="KW-1185">Reference proteome</keyword>
<reference evidence="1" key="1">
    <citation type="submission" date="2019-11" db="EMBL/GenBank/DDBJ databases">
        <title>Nori genome reveals adaptations in red seaweeds to the harsh intertidal environment.</title>
        <authorList>
            <person name="Wang D."/>
            <person name="Mao Y."/>
        </authorList>
    </citation>
    <scope>NUCLEOTIDE SEQUENCE</scope>
    <source>
        <tissue evidence="1">Gametophyte</tissue>
    </source>
</reference>
<organism evidence="1 2">
    <name type="scientific">Pyropia yezoensis</name>
    <name type="common">Susabi-nori</name>
    <name type="synonym">Porphyra yezoensis</name>
    <dbReference type="NCBI Taxonomy" id="2788"/>
    <lineage>
        <taxon>Eukaryota</taxon>
        <taxon>Rhodophyta</taxon>
        <taxon>Bangiophyceae</taxon>
        <taxon>Bangiales</taxon>
        <taxon>Bangiaceae</taxon>
        <taxon>Pyropia</taxon>
    </lineage>
</organism>
<dbReference type="EMBL" id="CM020620">
    <property type="protein sequence ID" value="KAK1870163.1"/>
    <property type="molecule type" value="Genomic_DNA"/>
</dbReference>
<dbReference type="Proteomes" id="UP000798662">
    <property type="component" value="Chromosome 3"/>
</dbReference>
<name>A0ACC3CJR5_PYRYE</name>
<protein>
    <submittedName>
        <fullName evidence="1">Uncharacterized protein</fullName>
    </submittedName>
</protein>